<evidence type="ECO:0000256" key="1">
    <source>
        <dbReference type="ARBA" id="ARBA00022908"/>
    </source>
</evidence>
<dbReference type="SMART" id="SM00857">
    <property type="entry name" value="Resolvase"/>
    <property type="match status" value="1"/>
</dbReference>
<dbReference type="PANTHER" id="PTHR30461:SF2">
    <property type="entry name" value="SERINE RECOMBINASE PINE-RELATED"/>
    <property type="match status" value="1"/>
</dbReference>
<keyword evidence="1" id="KW-0229">DNA integration</keyword>
<evidence type="ECO:0000256" key="4">
    <source>
        <dbReference type="PROSITE-ProRule" id="PRU10137"/>
    </source>
</evidence>
<dbReference type="Proteomes" id="UP000679498">
    <property type="component" value="Plasmid p4"/>
</dbReference>
<dbReference type="RefSeq" id="WP_214814144.1">
    <property type="nucleotide sequence ID" value="NZ_CP075901.1"/>
</dbReference>
<dbReference type="SUPFAM" id="SSF53041">
    <property type="entry name" value="Resolvase-like"/>
    <property type="match status" value="1"/>
</dbReference>
<name>A0ABX8GFG7_EXIAC</name>
<keyword evidence="2" id="KW-0238">DNA-binding</keyword>
<dbReference type="CDD" id="cd03768">
    <property type="entry name" value="SR_ResInv"/>
    <property type="match status" value="1"/>
</dbReference>
<dbReference type="GeneID" id="88813515"/>
<feature type="domain" description="Resolvase/invertase-type recombinase catalytic" evidence="5">
    <location>
        <begin position="2"/>
        <end position="136"/>
    </location>
</feature>
<evidence type="ECO:0000313" key="6">
    <source>
        <dbReference type="EMBL" id="QWB31968.1"/>
    </source>
</evidence>
<evidence type="ECO:0000259" key="5">
    <source>
        <dbReference type="PROSITE" id="PS51736"/>
    </source>
</evidence>
<dbReference type="EMBL" id="CP075901">
    <property type="protein sequence ID" value="QWB31968.1"/>
    <property type="molecule type" value="Genomic_DNA"/>
</dbReference>
<keyword evidence="3" id="KW-0233">DNA recombination</keyword>
<evidence type="ECO:0000256" key="2">
    <source>
        <dbReference type="ARBA" id="ARBA00023125"/>
    </source>
</evidence>
<evidence type="ECO:0000256" key="3">
    <source>
        <dbReference type="ARBA" id="ARBA00023172"/>
    </source>
</evidence>
<dbReference type="InterPro" id="IPR006119">
    <property type="entry name" value="Resolv_N"/>
</dbReference>
<feature type="active site" description="O-(5'-phospho-DNA)-serine intermediate" evidence="4">
    <location>
        <position position="10"/>
    </location>
</feature>
<proteinExistence type="predicted"/>
<gene>
    <name evidence="6" type="ORF">KKI46_17565</name>
</gene>
<accession>A0ABX8GFG7</accession>
<dbReference type="InterPro" id="IPR006118">
    <property type="entry name" value="Recombinase_CS"/>
</dbReference>
<evidence type="ECO:0000313" key="7">
    <source>
        <dbReference type="Proteomes" id="UP000679498"/>
    </source>
</evidence>
<keyword evidence="7" id="KW-1185">Reference proteome</keyword>
<dbReference type="InterPro" id="IPR050639">
    <property type="entry name" value="SSR_resolvase"/>
</dbReference>
<dbReference type="InterPro" id="IPR036162">
    <property type="entry name" value="Resolvase-like_N_sf"/>
</dbReference>
<organism evidence="6 7">
    <name type="scientific">Exiguobacterium acetylicum</name>
    <name type="common">Brevibacterium acetylicum</name>
    <dbReference type="NCBI Taxonomy" id="41170"/>
    <lineage>
        <taxon>Bacteria</taxon>
        <taxon>Bacillati</taxon>
        <taxon>Bacillota</taxon>
        <taxon>Bacilli</taxon>
        <taxon>Bacillales</taxon>
        <taxon>Bacillales Family XII. Incertae Sedis</taxon>
        <taxon>Exiguobacterium</taxon>
    </lineage>
</organism>
<dbReference type="PROSITE" id="PS00397">
    <property type="entry name" value="RECOMBINASES_1"/>
    <property type="match status" value="1"/>
</dbReference>
<sequence length="197" mass="22215">MALIGYARVSTADQSLDLQIDALKKAGCERVFAEKASGKSGSKRPEFDKCMEYLRPGDVLVIWKLDRLGRNVKNLLSFAEDLNQRNIGMKIITMDIDTTTAAGRLMYTILAGLAEMERDLIVERTKAGLEAARARGRKGGRNKVEDDVLDRAFMMFDNNIPVKEICKLLPIKKSAFYKHKNERDKRLAKEQEEGESS</sequence>
<reference evidence="6 7" key="1">
    <citation type="submission" date="2021-05" db="EMBL/GenBank/DDBJ databases">
        <title>Biocontrol using Exiguobacterium acetylicum SI17 against litchi downy blight caused by Peronophythora litchii.</title>
        <authorList>
            <person name="Zheng L."/>
        </authorList>
    </citation>
    <scope>NUCLEOTIDE SEQUENCE [LARGE SCALE GENOMIC DNA]</scope>
    <source>
        <strain evidence="6 7">SI17</strain>
        <plasmid evidence="6 7">p4</plasmid>
    </source>
</reference>
<geneLocation type="plasmid" evidence="6 7">
    <name>p4</name>
</geneLocation>
<dbReference type="Pfam" id="PF00239">
    <property type="entry name" value="Resolvase"/>
    <property type="match status" value="1"/>
</dbReference>
<protein>
    <submittedName>
        <fullName evidence="6">Recombinase family protein</fullName>
    </submittedName>
</protein>
<dbReference type="Gene3D" id="3.40.50.1390">
    <property type="entry name" value="Resolvase, N-terminal catalytic domain"/>
    <property type="match status" value="1"/>
</dbReference>
<keyword evidence="6" id="KW-0614">Plasmid</keyword>
<dbReference type="PROSITE" id="PS51736">
    <property type="entry name" value="RECOMBINASES_3"/>
    <property type="match status" value="1"/>
</dbReference>
<dbReference type="PROSITE" id="PS00398">
    <property type="entry name" value="RECOMBINASES_2"/>
    <property type="match status" value="1"/>
</dbReference>
<dbReference type="PANTHER" id="PTHR30461">
    <property type="entry name" value="DNA-INVERTASE FROM LAMBDOID PROPHAGE"/>
    <property type="match status" value="1"/>
</dbReference>